<name>A0A1M6FLI7_9FIRM</name>
<dbReference type="Pfam" id="PF18075">
    <property type="entry name" value="FtsX_ECD"/>
    <property type="match status" value="1"/>
</dbReference>
<feature type="transmembrane region" description="Helical" evidence="11">
    <location>
        <begin position="21"/>
        <end position="46"/>
    </location>
</feature>
<dbReference type="GO" id="GO:0051301">
    <property type="term" value="P:cell division"/>
    <property type="evidence" value="ECO:0007669"/>
    <property type="project" value="UniProtKB-KW"/>
</dbReference>
<evidence type="ECO:0000313" key="15">
    <source>
        <dbReference type="Proteomes" id="UP000184442"/>
    </source>
</evidence>
<keyword evidence="7 11" id="KW-1133">Transmembrane helix</keyword>
<dbReference type="Gene3D" id="3.30.70.3040">
    <property type="match status" value="1"/>
</dbReference>
<organism evidence="14 15">
    <name type="scientific">Lutispora thermophila DSM 19022</name>
    <dbReference type="NCBI Taxonomy" id="1122184"/>
    <lineage>
        <taxon>Bacteria</taxon>
        <taxon>Bacillati</taxon>
        <taxon>Bacillota</taxon>
        <taxon>Clostridia</taxon>
        <taxon>Lutisporales</taxon>
        <taxon>Lutisporaceae</taxon>
        <taxon>Lutispora</taxon>
    </lineage>
</organism>
<dbReference type="InterPro" id="IPR003838">
    <property type="entry name" value="ABC3_permease_C"/>
</dbReference>
<dbReference type="InterPro" id="IPR058204">
    <property type="entry name" value="FtsX_firmicutes-type"/>
</dbReference>
<gene>
    <name evidence="14" type="ORF">SAMN02745176_02032</name>
</gene>
<keyword evidence="9 10" id="KW-0131">Cell cycle</keyword>
<dbReference type="Pfam" id="PF02687">
    <property type="entry name" value="FtsX"/>
    <property type="match status" value="1"/>
</dbReference>
<dbReference type="PANTHER" id="PTHR47755:SF1">
    <property type="entry name" value="CELL DIVISION PROTEIN FTSX"/>
    <property type="match status" value="1"/>
</dbReference>
<evidence type="ECO:0000256" key="11">
    <source>
        <dbReference type="SAM" id="Phobius"/>
    </source>
</evidence>
<evidence type="ECO:0000256" key="1">
    <source>
        <dbReference type="ARBA" id="ARBA00004651"/>
    </source>
</evidence>
<dbReference type="RefSeq" id="WP_073026090.1">
    <property type="nucleotide sequence ID" value="NZ_FQZS01000012.1"/>
</dbReference>
<dbReference type="Proteomes" id="UP000184442">
    <property type="component" value="Unassembled WGS sequence"/>
</dbReference>
<feature type="transmembrane region" description="Helical" evidence="11">
    <location>
        <begin position="225"/>
        <end position="246"/>
    </location>
</feature>
<keyword evidence="4 10" id="KW-1003">Cell membrane</keyword>
<dbReference type="GO" id="GO:0005886">
    <property type="term" value="C:plasma membrane"/>
    <property type="evidence" value="ECO:0007669"/>
    <property type="project" value="UniProtKB-SubCell"/>
</dbReference>
<comment type="function">
    <text evidence="10">Part of the ABC transporter FtsEX involved in asymmetric cellular division facilitating the initiation of sporulation.</text>
</comment>
<evidence type="ECO:0000256" key="6">
    <source>
        <dbReference type="ARBA" id="ARBA00022692"/>
    </source>
</evidence>
<keyword evidence="15" id="KW-1185">Reference proteome</keyword>
<evidence type="ECO:0000256" key="4">
    <source>
        <dbReference type="ARBA" id="ARBA00022475"/>
    </source>
</evidence>
<keyword evidence="5 10" id="KW-0132">Cell division</keyword>
<reference evidence="14 15" key="1">
    <citation type="submission" date="2016-11" db="EMBL/GenBank/DDBJ databases">
        <authorList>
            <person name="Jaros S."/>
            <person name="Januszkiewicz K."/>
            <person name="Wedrychowicz H."/>
        </authorList>
    </citation>
    <scope>NUCLEOTIDE SEQUENCE [LARGE SCALE GENOMIC DNA]</scope>
    <source>
        <strain evidence="14 15">DSM 19022</strain>
    </source>
</reference>
<evidence type="ECO:0000256" key="8">
    <source>
        <dbReference type="ARBA" id="ARBA00023136"/>
    </source>
</evidence>
<feature type="transmembrane region" description="Helical" evidence="11">
    <location>
        <begin position="272"/>
        <end position="292"/>
    </location>
</feature>
<evidence type="ECO:0000256" key="7">
    <source>
        <dbReference type="ARBA" id="ARBA00022989"/>
    </source>
</evidence>
<sequence>MKIRTCKYFAKQSVKSIWRNKVMSLASIGSVMAALLVIGIFLILVLNVDYLAAKLESQVEIKVHLVDGLSDTIIGEIRKEIKGLSGVKDCVFVSKDKALKDFSESLGENSYLLEGLEGDNPLSDSFVVTLEDPRLAPQVTLAIKAMSNIENVVYGKEELEKLLDVTYFLRVGSLVIVAILLLISVFIISNTIKLTVYARRREIGIMKYIGATDWFVRGPFFLEGVLLGLIGSIISIGLLATGYYYIARYVEQQMFGLLVISLMPFQEVLKSLTVSLLAFGVVIGSLGSMISIRKFLKV</sequence>
<evidence type="ECO:0000259" key="12">
    <source>
        <dbReference type="Pfam" id="PF02687"/>
    </source>
</evidence>
<dbReference type="OrthoDB" id="9812531at2"/>
<dbReference type="PIRSF" id="PIRSF003097">
    <property type="entry name" value="FtsX"/>
    <property type="match status" value="1"/>
</dbReference>
<dbReference type="NCBIfam" id="NF038347">
    <property type="entry name" value="FtsX_Gpos"/>
    <property type="match status" value="1"/>
</dbReference>
<dbReference type="EMBL" id="FQZS01000012">
    <property type="protein sequence ID" value="SHI98526.1"/>
    <property type="molecule type" value="Genomic_DNA"/>
</dbReference>
<feature type="domain" description="FtsX extracellular" evidence="13">
    <location>
        <begin position="59"/>
        <end position="152"/>
    </location>
</feature>
<evidence type="ECO:0000259" key="13">
    <source>
        <dbReference type="Pfam" id="PF18075"/>
    </source>
</evidence>
<evidence type="ECO:0000256" key="2">
    <source>
        <dbReference type="ARBA" id="ARBA00007379"/>
    </source>
</evidence>
<evidence type="ECO:0000256" key="3">
    <source>
        <dbReference type="ARBA" id="ARBA00021907"/>
    </source>
</evidence>
<accession>A0A1M6FLI7</accession>
<protein>
    <recommendedName>
        <fullName evidence="3 10">Cell division protein FtsX</fullName>
    </recommendedName>
</protein>
<proteinExistence type="inferred from homology"/>
<evidence type="ECO:0000256" key="5">
    <source>
        <dbReference type="ARBA" id="ARBA00022618"/>
    </source>
</evidence>
<dbReference type="STRING" id="1122184.SAMN02745176_02032"/>
<feature type="domain" description="ABC3 transporter permease C-terminal" evidence="12">
    <location>
        <begin position="175"/>
        <end position="297"/>
    </location>
</feature>
<evidence type="ECO:0000256" key="9">
    <source>
        <dbReference type="ARBA" id="ARBA00023306"/>
    </source>
</evidence>
<keyword evidence="8 10" id="KW-0472">Membrane</keyword>
<evidence type="ECO:0000313" key="14">
    <source>
        <dbReference type="EMBL" id="SHI98526.1"/>
    </source>
</evidence>
<keyword evidence="6 11" id="KW-0812">Transmembrane</keyword>
<dbReference type="InterPro" id="IPR004513">
    <property type="entry name" value="FtsX"/>
</dbReference>
<feature type="transmembrane region" description="Helical" evidence="11">
    <location>
        <begin position="167"/>
        <end position="192"/>
    </location>
</feature>
<dbReference type="InterPro" id="IPR040690">
    <property type="entry name" value="FtsX_ECD"/>
</dbReference>
<dbReference type="AlphaFoldDB" id="A0A1M6FLI7"/>
<comment type="subcellular location">
    <subcellularLocation>
        <location evidence="1">Cell membrane</location>
        <topology evidence="1">Multi-pass membrane protein</topology>
    </subcellularLocation>
</comment>
<comment type="similarity">
    <text evidence="2 10">Belongs to the ABC-4 integral membrane protein family. FtsX subfamily.</text>
</comment>
<dbReference type="PANTHER" id="PTHR47755">
    <property type="entry name" value="CELL DIVISION PROTEIN FTSX"/>
    <property type="match status" value="1"/>
</dbReference>
<evidence type="ECO:0000256" key="10">
    <source>
        <dbReference type="PIRNR" id="PIRNR003097"/>
    </source>
</evidence>